<dbReference type="AlphaFoldDB" id="A0AAF3FA54"/>
<evidence type="ECO:0000313" key="2">
    <source>
        <dbReference type="Proteomes" id="UP000887575"/>
    </source>
</evidence>
<accession>A0AAF3FA54</accession>
<name>A0AAF3FA54_9BILA</name>
<feature type="region of interest" description="Disordered" evidence="1">
    <location>
        <begin position="271"/>
        <end position="297"/>
    </location>
</feature>
<reference evidence="3" key="1">
    <citation type="submission" date="2024-02" db="UniProtKB">
        <authorList>
            <consortium name="WormBaseParasite"/>
        </authorList>
    </citation>
    <scope>IDENTIFICATION</scope>
</reference>
<sequence>MISPKNDPMTTSDLSLSDEETDFHSNSQDNTNTTGKSRSPSFGYESLGEEDEIFDDYCNPSTSKEIQSDDFSLSPFLQYFLAGVCDLRPNQDEYSHVRFGLRHAQSQEVRDLLEKIEKQDLRIDELAEIHPNAIVTVVKELLLSLPPIFAHEEFLCLPVDCSAELALCYLTTLIDGLSSEQRQLAFLASKAIARLIHVGGSTTAALTDAVILYTPCLFPLCSSRCPSFLRASRATLLLIESSESLFAPYITHDQFYTELFGRLNRLHESILSDSDDEETSEESSGDSGESCGNRSDLSLRDDCMKRAQSYYMLTYESE</sequence>
<proteinExistence type="predicted"/>
<feature type="compositionally biased region" description="Acidic residues" evidence="1">
    <location>
        <begin position="273"/>
        <end position="284"/>
    </location>
</feature>
<dbReference type="WBParaSite" id="MBELARI_LOCUS3749">
    <property type="protein sequence ID" value="MBELARI_LOCUS3749"/>
    <property type="gene ID" value="MBELARI_LOCUS3749"/>
</dbReference>
<organism evidence="2 3">
    <name type="scientific">Mesorhabditis belari</name>
    <dbReference type="NCBI Taxonomy" id="2138241"/>
    <lineage>
        <taxon>Eukaryota</taxon>
        <taxon>Metazoa</taxon>
        <taxon>Ecdysozoa</taxon>
        <taxon>Nematoda</taxon>
        <taxon>Chromadorea</taxon>
        <taxon>Rhabditida</taxon>
        <taxon>Rhabditina</taxon>
        <taxon>Rhabditomorpha</taxon>
        <taxon>Rhabditoidea</taxon>
        <taxon>Rhabditidae</taxon>
        <taxon>Mesorhabditinae</taxon>
        <taxon>Mesorhabditis</taxon>
    </lineage>
</organism>
<evidence type="ECO:0000256" key="1">
    <source>
        <dbReference type="SAM" id="MobiDB-lite"/>
    </source>
</evidence>
<protein>
    <submittedName>
        <fullName evidence="3">Uncharacterized protein</fullName>
    </submittedName>
</protein>
<feature type="compositionally biased region" description="Polar residues" evidence="1">
    <location>
        <begin position="24"/>
        <end position="40"/>
    </location>
</feature>
<feature type="region of interest" description="Disordered" evidence="1">
    <location>
        <begin position="1"/>
        <end position="45"/>
    </location>
</feature>
<dbReference type="Proteomes" id="UP000887575">
    <property type="component" value="Unassembled WGS sequence"/>
</dbReference>
<keyword evidence="2" id="KW-1185">Reference proteome</keyword>
<evidence type="ECO:0000313" key="3">
    <source>
        <dbReference type="WBParaSite" id="MBELARI_LOCUS3749"/>
    </source>
</evidence>